<evidence type="ECO:0000256" key="7">
    <source>
        <dbReference type="ARBA" id="ARBA00023002"/>
    </source>
</evidence>
<evidence type="ECO:0000256" key="4">
    <source>
        <dbReference type="ARBA" id="ARBA00022630"/>
    </source>
</evidence>
<dbReference type="Pfam" id="PF02913">
    <property type="entry name" value="FAD-oxidase_C"/>
    <property type="match status" value="1"/>
</dbReference>
<reference evidence="13" key="3">
    <citation type="submission" date="2016-03" db="UniProtKB">
        <authorList>
            <consortium name="EnsemblProtists"/>
        </authorList>
    </citation>
    <scope>IDENTIFICATION</scope>
</reference>
<dbReference type="PROSITE" id="PS51387">
    <property type="entry name" value="FAD_PCMH"/>
    <property type="match status" value="1"/>
</dbReference>
<keyword evidence="6" id="KW-0809">Transit peptide</keyword>
<dbReference type="OMA" id="CCGVEQN"/>
<dbReference type="SUPFAM" id="SSF46548">
    <property type="entry name" value="alpha-helical ferredoxin"/>
    <property type="match status" value="1"/>
</dbReference>
<dbReference type="InterPro" id="IPR017900">
    <property type="entry name" value="4Fe4S_Fe_S_CS"/>
</dbReference>
<keyword evidence="4" id="KW-0285">Flavoprotein</keyword>
<dbReference type="InterPro" id="IPR016167">
    <property type="entry name" value="FAD-bd_PCMH_sub1"/>
</dbReference>
<dbReference type="RefSeq" id="XP_005827919.1">
    <property type="nucleotide sequence ID" value="XM_005827862.1"/>
</dbReference>
<dbReference type="PANTHER" id="PTHR11748:SF111">
    <property type="entry name" value="D-LACTATE DEHYDROGENASE, MITOCHONDRIAL-RELATED"/>
    <property type="match status" value="1"/>
</dbReference>
<name>L1IYG4_GUITC</name>
<dbReference type="Gene3D" id="1.10.45.10">
    <property type="entry name" value="Vanillyl-alcohol Oxidase, Chain A, domain 4"/>
    <property type="match status" value="1"/>
</dbReference>
<dbReference type="EMBL" id="JH993027">
    <property type="protein sequence ID" value="EKX40939.1"/>
    <property type="molecule type" value="Genomic_DNA"/>
</dbReference>
<keyword evidence="7" id="KW-0560">Oxidoreductase</keyword>
<dbReference type="InterPro" id="IPR016164">
    <property type="entry name" value="FAD-linked_Oxase-like_C"/>
</dbReference>
<dbReference type="EnsemblProtists" id="EKX40939">
    <property type="protein sequence ID" value="EKX40939"/>
    <property type="gene ID" value="GUITHDRAFT_96154"/>
</dbReference>
<dbReference type="GeneID" id="17297644"/>
<dbReference type="PaxDb" id="55529-EKX40939"/>
<dbReference type="InterPro" id="IPR004113">
    <property type="entry name" value="FAD-bd_oxidored_4_C"/>
</dbReference>
<dbReference type="Gene3D" id="3.30.43.10">
    <property type="entry name" value="Uridine Diphospho-n-acetylenolpyruvylglucosamine Reductase, domain 2"/>
    <property type="match status" value="1"/>
</dbReference>
<dbReference type="STRING" id="905079.L1IYG4"/>
<dbReference type="Pfam" id="PF13183">
    <property type="entry name" value="Fer4_8"/>
    <property type="match status" value="1"/>
</dbReference>
<keyword evidence="14" id="KW-1185">Reference proteome</keyword>
<dbReference type="SUPFAM" id="SSF55103">
    <property type="entry name" value="FAD-linked oxidases, C-terminal domain"/>
    <property type="match status" value="1"/>
</dbReference>
<evidence type="ECO:0000313" key="12">
    <source>
        <dbReference type="EMBL" id="EKX40939.1"/>
    </source>
</evidence>
<keyword evidence="8" id="KW-0496">Mitochondrion</keyword>
<dbReference type="InterPro" id="IPR016169">
    <property type="entry name" value="FAD-bd_PCMH_sub2"/>
</dbReference>
<evidence type="ECO:0000313" key="13">
    <source>
        <dbReference type="EnsemblProtists" id="EKX40939"/>
    </source>
</evidence>
<dbReference type="Gene3D" id="3.30.465.10">
    <property type="match status" value="1"/>
</dbReference>
<evidence type="ECO:0000256" key="3">
    <source>
        <dbReference type="ARBA" id="ARBA00008000"/>
    </source>
</evidence>
<reference evidence="14" key="2">
    <citation type="submission" date="2012-11" db="EMBL/GenBank/DDBJ databases">
        <authorList>
            <person name="Kuo A."/>
            <person name="Curtis B.A."/>
            <person name="Tanifuji G."/>
            <person name="Burki F."/>
            <person name="Gruber A."/>
            <person name="Irimia M."/>
            <person name="Maruyama S."/>
            <person name="Arias M.C."/>
            <person name="Ball S.G."/>
            <person name="Gile G.H."/>
            <person name="Hirakawa Y."/>
            <person name="Hopkins J.F."/>
            <person name="Rensing S.A."/>
            <person name="Schmutz J."/>
            <person name="Symeonidi A."/>
            <person name="Elias M."/>
            <person name="Eveleigh R.J."/>
            <person name="Herman E.K."/>
            <person name="Klute M.J."/>
            <person name="Nakayama T."/>
            <person name="Obornik M."/>
            <person name="Reyes-Prieto A."/>
            <person name="Armbrust E.V."/>
            <person name="Aves S.J."/>
            <person name="Beiko R.G."/>
            <person name="Coutinho P."/>
            <person name="Dacks J.B."/>
            <person name="Durnford D.G."/>
            <person name="Fast N.M."/>
            <person name="Green B.R."/>
            <person name="Grisdale C."/>
            <person name="Hempe F."/>
            <person name="Henrissat B."/>
            <person name="Hoppner M.P."/>
            <person name="Ishida K.-I."/>
            <person name="Kim E."/>
            <person name="Koreny L."/>
            <person name="Kroth P.G."/>
            <person name="Liu Y."/>
            <person name="Malik S.-B."/>
            <person name="Maier U.G."/>
            <person name="McRose D."/>
            <person name="Mock T."/>
            <person name="Neilson J.A."/>
            <person name="Onodera N.T."/>
            <person name="Poole A.M."/>
            <person name="Pritham E.J."/>
            <person name="Richards T.A."/>
            <person name="Rocap G."/>
            <person name="Roy S.W."/>
            <person name="Sarai C."/>
            <person name="Schaack S."/>
            <person name="Shirato S."/>
            <person name="Slamovits C.H."/>
            <person name="Spencer D.F."/>
            <person name="Suzuki S."/>
            <person name="Worden A.Z."/>
            <person name="Zauner S."/>
            <person name="Barry K."/>
            <person name="Bell C."/>
            <person name="Bharti A.K."/>
            <person name="Crow J.A."/>
            <person name="Grimwood J."/>
            <person name="Kramer R."/>
            <person name="Lindquist E."/>
            <person name="Lucas S."/>
            <person name="Salamov A."/>
            <person name="McFadden G.I."/>
            <person name="Lane C.E."/>
            <person name="Keeling P.J."/>
            <person name="Gray M.W."/>
            <person name="Grigoriev I.V."/>
            <person name="Archibald J.M."/>
        </authorList>
    </citation>
    <scope>NUCLEOTIDE SEQUENCE</scope>
    <source>
        <strain evidence="14">CCMP2712</strain>
    </source>
</reference>
<dbReference type="SUPFAM" id="SSF56176">
    <property type="entry name" value="FAD-binding/transporter-associated domain-like"/>
    <property type="match status" value="1"/>
</dbReference>
<dbReference type="KEGG" id="gtt:GUITHDRAFT_96154"/>
<gene>
    <name evidence="12" type="ORF">GUITHDRAFT_96154</name>
</gene>
<evidence type="ECO:0000313" key="14">
    <source>
        <dbReference type="Proteomes" id="UP000011087"/>
    </source>
</evidence>
<comment type="cofactor">
    <cofactor evidence="1">
        <name>FAD</name>
        <dbReference type="ChEBI" id="CHEBI:57692"/>
    </cofactor>
</comment>
<reference evidence="12 14" key="1">
    <citation type="journal article" date="2012" name="Nature">
        <title>Algal genomes reveal evolutionary mosaicism and the fate of nucleomorphs.</title>
        <authorList>
            <consortium name="DOE Joint Genome Institute"/>
            <person name="Curtis B.A."/>
            <person name="Tanifuji G."/>
            <person name="Burki F."/>
            <person name="Gruber A."/>
            <person name="Irimia M."/>
            <person name="Maruyama S."/>
            <person name="Arias M.C."/>
            <person name="Ball S.G."/>
            <person name="Gile G.H."/>
            <person name="Hirakawa Y."/>
            <person name="Hopkins J.F."/>
            <person name="Kuo A."/>
            <person name="Rensing S.A."/>
            <person name="Schmutz J."/>
            <person name="Symeonidi A."/>
            <person name="Elias M."/>
            <person name="Eveleigh R.J."/>
            <person name="Herman E.K."/>
            <person name="Klute M.J."/>
            <person name="Nakayama T."/>
            <person name="Obornik M."/>
            <person name="Reyes-Prieto A."/>
            <person name="Armbrust E.V."/>
            <person name="Aves S.J."/>
            <person name="Beiko R.G."/>
            <person name="Coutinho P."/>
            <person name="Dacks J.B."/>
            <person name="Durnford D.G."/>
            <person name="Fast N.M."/>
            <person name="Green B.R."/>
            <person name="Grisdale C.J."/>
            <person name="Hempel F."/>
            <person name="Henrissat B."/>
            <person name="Hoppner M.P."/>
            <person name="Ishida K."/>
            <person name="Kim E."/>
            <person name="Koreny L."/>
            <person name="Kroth P.G."/>
            <person name="Liu Y."/>
            <person name="Malik S.B."/>
            <person name="Maier U.G."/>
            <person name="McRose D."/>
            <person name="Mock T."/>
            <person name="Neilson J.A."/>
            <person name="Onodera N.T."/>
            <person name="Poole A.M."/>
            <person name="Pritham E.J."/>
            <person name="Richards T.A."/>
            <person name="Rocap G."/>
            <person name="Roy S.W."/>
            <person name="Sarai C."/>
            <person name="Schaack S."/>
            <person name="Shirato S."/>
            <person name="Slamovits C.H."/>
            <person name="Spencer D.F."/>
            <person name="Suzuki S."/>
            <person name="Worden A.Z."/>
            <person name="Zauner S."/>
            <person name="Barry K."/>
            <person name="Bell C."/>
            <person name="Bharti A.K."/>
            <person name="Crow J.A."/>
            <person name="Grimwood J."/>
            <person name="Kramer R."/>
            <person name="Lindquist E."/>
            <person name="Lucas S."/>
            <person name="Salamov A."/>
            <person name="McFadden G.I."/>
            <person name="Lane C.E."/>
            <person name="Keeling P.J."/>
            <person name="Gray M.W."/>
            <person name="Grigoriev I.V."/>
            <person name="Archibald J.M."/>
        </authorList>
    </citation>
    <scope>NUCLEOTIDE SEQUENCE</scope>
    <source>
        <strain evidence="12 14">CCMP2712</strain>
    </source>
</reference>
<dbReference type="InterPro" id="IPR016166">
    <property type="entry name" value="FAD-bd_PCMH"/>
</dbReference>
<dbReference type="PROSITE" id="PS51379">
    <property type="entry name" value="4FE4S_FER_2"/>
    <property type="match status" value="1"/>
</dbReference>
<dbReference type="Pfam" id="PF01565">
    <property type="entry name" value="FAD_binding_4"/>
    <property type="match status" value="1"/>
</dbReference>
<keyword evidence="5" id="KW-0274">FAD</keyword>
<dbReference type="HOGENOM" id="CLU_013688_0_0_1"/>
<dbReference type="GO" id="GO:1903457">
    <property type="term" value="P:lactate catabolic process"/>
    <property type="evidence" value="ECO:0007669"/>
    <property type="project" value="TreeGrafter"/>
</dbReference>
<dbReference type="InterPro" id="IPR009051">
    <property type="entry name" value="Helical_ferredxn"/>
</dbReference>
<dbReference type="GO" id="GO:0005739">
    <property type="term" value="C:mitochondrion"/>
    <property type="evidence" value="ECO:0007669"/>
    <property type="project" value="UniProtKB-SubCell"/>
</dbReference>
<feature type="domain" description="4Fe-4S ferredoxin-type" evidence="10">
    <location>
        <begin position="629"/>
        <end position="658"/>
    </location>
</feature>
<evidence type="ECO:0000256" key="8">
    <source>
        <dbReference type="ARBA" id="ARBA00023128"/>
    </source>
</evidence>
<dbReference type="Gene3D" id="1.10.1060.10">
    <property type="entry name" value="Alpha-helical ferredoxin"/>
    <property type="match status" value="1"/>
</dbReference>
<dbReference type="OrthoDB" id="5332616at2759"/>
<protein>
    <recommendedName>
        <fullName evidence="9">D-lactate dehydrogenase (cytochrome)</fullName>
        <ecNumber evidence="9">1.1.2.4</ecNumber>
    </recommendedName>
</protein>
<evidence type="ECO:0000256" key="6">
    <source>
        <dbReference type="ARBA" id="ARBA00022946"/>
    </source>
</evidence>
<dbReference type="InterPro" id="IPR006094">
    <property type="entry name" value="Oxid_FAD_bind_N"/>
</dbReference>
<evidence type="ECO:0000259" key="11">
    <source>
        <dbReference type="PROSITE" id="PS51387"/>
    </source>
</evidence>
<dbReference type="PANTHER" id="PTHR11748">
    <property type="entry name" value="D-LACTATE DEHYDROGENASE"/>
    <property type="match status" value="1"/>
</dbReference>
<dbReference type="Proteomes" id="UP000011087">
    <property type="component" value="Unassembled WGS sequence"/>
</dbReference>
<dbReference type="InterPro" id="IPR017896">
    <property type="entry name" value="4Fe4S_Fe-S-bd"/>
</dbReference>
<accession>L1IYG4</accession>
<proteinExistence type="inferred from homology"/>
<dbReference type="GO" id="GO:0008720">
    <property type="term" value="F:D-lactate dehydrogenase (NAD+) activity"/>
    <property type="evidence" value="ECO:0007669"/>
    <property type="project" value="TreeGrafter"/>
</dbReference>
<comment type="subcellular location">
    <subcellularLocation>
        <location evidence="2">Mitochondrion</location>
    </subcellularLocation>
</comment>
<organism evidence="12">
    <name type="scientific">Guillardia theta (strain CCMP2712)</name>
    <name type="common">Cryptophyte</name>
    <dbReference type="NCBI Taxonomy" id="905079"/>
    <lineage>
        <taxon>Eukaryota</taxon>
        <taxon>Cryptophyceae</taxon>
        <taxon>Pyrenomonadales</taxon>
        <taxon>Geminigeraceae</taxon>
        <taxon>Guillardia</taxon>
    </lineage>
</organism>
<evidence type="ECO:0000256" key="9">
    <source>
        <dbReference type="ARBA" id="ARBA00038897"/>
    </source>
</evidence>
<evidence type="ECO:0000259" key="10">
    <source>
        <dbReference type="PROSITE" id="PS51379"/>
    </source>
</evidence>
<dbReference type="eggNOG" id="KOG1231">
    <property type="taxonomic scope" value="Eukaryota"/>
</dbReference>
<evidence type="ECO:0000256" key="1">
    <source>
        <dbReference type="ARBA" id="ARBA00001974"/>
    </source>
</evidence>
<dbReference type="InterPro" id="IPR036318">
    <property type="entry name" value="FAD-bd_PCMH-like_sf"/>
</dbReference>
<dbReference type="AlphaFoldDB" id="L1IYG4"/>
<comment type="similarity">
    <text evidence="3">Belongs to the FAD-binding oxidoreductase/transferase type 4 family.</text>
</comment>
<dbReference type="Gene3D" id="3.30.70.2740">
    <property type="match status" value="1"/>
</dbReference>
<evidence type="ECO:0000256" key="5">
    <source>
        <dbReference type="ARBA" id="ARBA00022827"/>
    </source>
</evidence>
<dbReference type="EC" id="1.1.2.4" evidence="9"/>
<evidence type="ECO:0000256" key="2">
    <source>
        <dbReference type="ARBA" id="ARBA00004173"/>
    </source>
</evidence>
<dbReference type="GO" id="GO:0004458">
    <property type="term" value="F:D-lactate dehydrogenase (cytochrome) activity"/>
    <property type="evidence" value="ECO:0007669"/>
    <property type="project" value="UniProtKB-EC"/>
</dbReference>
<dbReference type="PROSITE" id="PS00198">
    <property type="entry name" value="4FE4S_FER_1"/>
    <property type="match status" value="1"/>
</dbReference>
<dbReference type="GO" id="GO:0051536">
    <property type="term" value="F:iron-sulfur cluster binding"/>
    <property type="evidence" value="ECO:0007669"/>
    <property type="project" value="InterPro"/>
</dbReference>
<feature type="domain" description="FAD-binding PCMH-type" evidence="11">
    <location>
        <begin position="130"/>
        <end position="358"/>
    </location>
</feature>
<dbReference type="InterPro" id="IPR016171">
    <property type="entry name" value="Vanillyl_alc_oxidase_C-sub2"/>
</dbReference>
<sequence>MKRLLRPSLSRAVSKRPIRRLHATGSDLNKQQMAHAAADAEPVQVVLNTTSTSTKPRVVPDFIINHVAPTHSGSAWLQSKRLSEKEAYGEASLEGGYKQFREDIRNIVPDSRVFTDPVRTLAYGTDASFYRLVPKIVVKVHDEAEMIKLVQYAAKNKTPVTFRAGGTSLSGQAITDSILLKLGHTWRYRKIWDDGKYITVEPGWILGQVNRMLAPYGRKLGPDPSSIDSCWIGGVVANNSSGMCCGVAQNTYHTIKDLRIVFHDGTILDTADSVSWASFQRTHKHIVDGVMQLAKQVKADEELSALIRKKFSIKCTTGYSINALVDFDEPLEIIKHLMVGSEGTLGFVSRATYNTVPDYKDKASAFIVFPTVEDASNATWELRKAKCTDAVELMDRRSLRTCENMEHLHFLRGIPDTATALLVECRGSNAEEMQARINQAEKTINDAGLLTYHVRLNGINFSRDPAVCTAYWDARKALIPMVGAVREAGTSVLLEDVAVPVQNLAKLCNGLEEMFNKFEYYDGSAFGHALEGNLHLVFTQGFDTPEEVKRYEAMMDYLCKLVVSLEGSLKAEHGTGRNVAPYVEMEWGKKATEVMWKLKNLFDPSDLLNPGVILNKDPNVHTQNLKPLPVAHGIVDSCMECGFCESACPSGHVTLTPRQRIVATREISRLEALNTASSLDKAEEMRKSYEYLALDSCAADGMCAEKCPVNINTGRMVKDLRAKSVESNTDSYVNQLATIASKNFGLMMGGVPIVLNTVDLFHKLLGTKVMSLASSFVGPLVGLHWNPYLARGASPIKAPPSAVQTNAQNKKVVYFATCVSRTMGPARGDFEEASIHEKTMSVLAKAGYEVILPKGLSNACCGLIFDSRGYPKQGEEQGNNLEALLLEASENGAIPILCDTSPCLMRMKETFQDAKLKSAMYDPTEFAANYLMEHLVVAKREKSIAIHVPCSSKKMKKDKYFEQIARACAMEVTMSPVPCCGMAGDRGLRFPEISGGGVQSSVKVPPGAAMVIRDPAVGPNTTIAWDEVKDNCSEGFSTSRTCEISLSNSTGSHFKSIMYLLDRCTIAKESQATA</sequence>
<dbReference type="GO" id="GO:0071949">
    <property type="term" value="F:FAD binding"/>
    <property type="evidence" value="ECO:0007669"/>
    <property type="project" value="InterPro"/>
</dbReference>